<keyword evidence="10" id="KW-1185">Reference proteome</keyword>
<comment type="caution">
    <text evidence="9">The sequence shown here is derived from an EMBL/GenBank/DDBJ whole genome shotgun (WGS) entry which is preliminary data.</text>
</comment>
<organism evidence="9 10">
    <name type="scientific">Brockia lithotrophica</name>
    <dbReference type="NCBI Taxonomy" id="933949"/>
    <lineage>
        <taxon>Bacteria</taxon>
        <taxon>Bacillati</taxon>
        <taxon>Bacillota</taxon>
        <taxon>Bacilli</taxon>
        <taxon>Bacillales</taxon>
        <taxon>Bacillales Family X. Incertae Sedis</taxon>
        <taxon>Brockia</taxon>
    </lineage>
</organism>
<dbReference type="GO" id="GO:0010438">
    <property type="term" value="P:cellular response to sulfur starvation"/>
    <property type="evidence" value="ECO:0007669"/>
    <property type="project" value="TreeGrafter"/>
</dbReference>
<dbReference type="SUPFAM" id="SSF161098">
    <property type="entry name" value="MetI-like"/>
    <property type="match status" value="1"/>
</dbReference>
<evidence type="ECO:0000256" key="2">
    <source>
        <dbReference type="ARBA" id="ARBA00022448"/>
    </source>
</evidence>
<dbReference type="PANTHER" id="PTHR30151">
    <property type="entry name" value="ALKANE SULFONATE ABC TRANSPORTER-RELATED, MEMBRANE SUBUNIT"/>
    <property type="match status" value="1"/>
</dbReference>
<gene>
    <name evidence="9" type="ORF">C7438_0041</name>
</gene>
<evidence type="ECO:0000256" key="4">
    <source>
        <dbReference type="ARBA" id="ARBA00022692"/>
    </source>
</evidence>
<dbReference type="RefSeq" id="WP_170143436.1">
    <property type="nucleotide sequence ID" value="NZ_RBIJ01000001.1"/>
</dbReference>
<keyword evidence="3" id="KW-1003">Cell membrane</keyword>
<evidence type="ECO:0000256" key="6">
    <source>
        <dbReference type="ARBA" id="ARBA00023136"/>
    </source>
</evidence>
<comment type="similarity">
    <text evidence="7">Belongs to the binding-protein-dependent transport system permease family.</text>
</comment>
<sequence>MSLRSPVRLLAAFGVLLALWWGIALVLRNPVFPPPSVAFEGFLRLLGDGLVHHVGASLKRVGVATAWAVLLALPLGVFLGTHPKWDGRIAPYVYLTYPVPKTALMPVFFLLLGLGDLSREAILFLILFYQLFIAVRDAVRAVDPAYVLSVRALGARPWDLYRHVYLPAAFPALLTALRVNTGIALSVLFLVETYATEEGLGYLIQRAQSRYAYGEIFAVVALLGLLGLVLYVILDVLEALWAPWARRRKEGELVWTEER</sequence>
<keyword evidence="4 7" id="KW-0812">Transmembrane</keyword>
<evidence type="ECO:0000256" key="3">
    <source>
        <dbReference type="ARBA" id="ARBA00022475"/>
    </source>
</evidence>
<evidence type="ECO:0000259" key="8">
    <source>
        <dbReference type="PROSITE" id="PS50928"/>
    </source>
</evidence>
<dbReference type="CDD" id="cd06261">
    <property type="entry name" value="TM_PBP2"/>
    <property type="match status" value="1"/>
</dbReference>
<dbReference type="AlphaFoldDB" id="A0A660L4R4"/>
<dbReference type="InterPro" id="IPR035906">
    <property type="entry name" value="MetI-like_sf"/>
</dbReference>
<evidence type="ECO:0000313" key="9">
    <source>
        <dbReference type="EMBL" id="RKQ88408.1"/>
    </source>
</evidence>
<proteinExistence type="inferred from homology"/>
<dbReference type="Gene3D" id="1.10.3720.10">
    <property type="entry name" value="MetI-like"/>
    <property type="match status" value="1"/>
</dbReference>
<feature type="transmembrane region" description="Helical" evidence="7">
    <location>
        <begin position="62"/>
        <end position="80"/>
    </location>
</feature>
<evidence type="ECO:0000256" key="1">
    <source>
        <dbReference type="ARBA" id="ARBA00004651"/>
    </source>
</evidence>
<dbReference type="PANTHER" id="PTHR30151:SF25">
    <property type="entry name" value="TAURINE TRANSPORT SYSTEM PERMEASE PROTEIN TAUC"/>
    <property type="match status" value="1"/>
</dbReference>
<dbReference type="PROSITE" id="PS50928">
    <property type="entry name" value="ABC_TM1"/>
    <property type="match status" value="1"/>
</dbReference>
<reference evidence="9 10" key="1">
    <citation type="submission" date="2018-10" db="EMBL/GenBank/DDBJ databases">
        <title>Genomic Encyclopedia of Type Strains, Phase IV (KMG-IV): sequencing the most valuable type-strain genomes for metagenomic binning, comparative biology and taxonomic classification.</title>
        <authorList>
            <person name="Goeker M."/>
        </authorList>
    </citation>
    <scope>NUCLEOTIDE SEQUENCE [LARGE SCALE GENOMIC DNA]</scope>
    <source>
        <strain evidence="9 10">DSM 22653</strain>
    </source>
</reference>
<protein>
    <submittedName>
        <fullName evidence="9">NitT/TauT family transport system permease protein</fullName>
    </submittedName>
</protein>
<feature type="domain" description="ABC transmembrane type-1" evidence="8">
    <location>
        <begin position="54"/>
        <end position="238"/>
    </location>
</feature>
<dbReference type="EMBL" id="RBIJ01000001">
    <property type="protein sequence ID" value="RKQ88408.1"/>
    <property type="molecule type" value="Genomic_DNA"/>
</dbReference>
<name>A0A660L4R4_9BACL</name>
<accession>A0A660L4R4</accession>
<evidence type="ECO:0000313" key="10">
    <source>
        <dbReference type="Proteomes" id="UP000267019"/>
    </source>
</evidence>
<evidence type="ECO:0000256" key="5">
    <source>
        <dbReference type="ARBA" id="ARBA00022989"/>
    </source>
</evidence>
<comment type="subcellular location">
    <subcellularLocation>
        <location evidence="1 7">Cell membrane</location>
        <topology evidence="1 7">Multi-pass membrane protein</topology>
    </subcellularLocation>
</comment>
<evidence type="ECO:0000256" key="7">
    <source>
        <dbReference type="RuleBase" id="RU363032"/>
    </source>
</evidence>
<keyword evidence="2 7" id="KW-0813">Transport</keyword>
<dbReference type="GO" id="GO:0055085">
    <property type="term" value="P:transmembrane transport"/>
    <property type="evidence" value="ECO:0007669"/>
    <property type="project" value="InterPro"/>
</dbReference>
<keyword evidence="5 7" id="KW-1133">Transmembrane helix</keyword>
<dbReference type="Pfam" id="PF00528">
    <property type="entry name" value="BPD_transp_1"/>
    <property type="match status" value="1"/>
</dbReference>
<dbReference type="Proteomes" id="UP000267019">
    <property type="component" value="Unassembled WGS sequence"/>
</dbReference>
<feature type="transmembrane region" description="Helical" evidence="7">
    <location>
        <begin position="216"/>
        <end position="234"/>
    </location>
</feature>
<dbReference type="InterPro" id="IPR000515">
    <property type="entry name" value="MetI-like"/>
</dbReference>
<dbReference type="GO" id="GO:0005886">
    <property type="term" value="C:plasma membrane"/>
    <property type="evidence" value="ECO:0007669"/>
    <property type="project" value="UniProtKB-SubCell"/>
</dbReference>
<feature type="transmembrane region" description="Helical" evidence="7">
    <location>
        <begin position="92"/>
        <end position="115"/>
    </location>
</feature>
<keyword evidence="6 7" id="KW-0472">Membrane</keyword>